<evidence type="ECO:0000256" key="8">
    <source>
        <dbReference type="ARBA" id="ARBA00052751"/>
    </source>
</evidence>
<dbReference type="GO" id="GO:0005737">
    <property type="term" value="C:cytoplasm"/>
    <property type="evidence" value="ECO:0007669"/>
    <property type="project" value="UniProtKB-SubCell"/>
</dbReference>
<dbReference type="Gene3D" id="3.40.1780.10">
    <property type="entry name" value="QueA-like"/>
    <property type="match status" value="1"/>
</dbReference>
<dbReference type="EMBL" id="AGDV01000010">
    <property type="protein sequence ID" value="EMB33759.1"/>
    <property type="molecule type" value="Genomic_DNA"/>
</dbReference>
<dbReference type="Pfam" id="PF02547">
    <property type="entry name" value="Queuosine_synth"/>
    <property type="match status" value="1"/>
</dbReference>
<accession>A0A0E2EHS6</accession>
<dbReference type="InterPro" id="IPR042119">
    <property type="entry name" value="QueA_dom2"/>
</dbReference>
<dbReference type="PATRIC" id="fig|999432.5.peg.1187"/>
<dbReference type="HAMAP" id="MF_00113">
    <property type="entry name" value="QueA"/>
    <property type="match status" value="1"/>
</dbReference>
<evidence type="ECO:0000313" key="14">
    <source>
        <dbReference type="EMBL" id="EMB33759.1"/>
    </source>
</evidence>
<dbReference type="NCBIfam" id="TIGR00113">
    <property type="entry name" value="queA"/>
    <property type="match status" value="1"/>
</dbReference>
<comment type="catalytic activity">
    <reaction evidence="8 13">
        <text>7-aminomethyl-7-carbaguanosine(34) in tRNA + S-adenosyl-L-methionine = epoxyqueuosine(34) in tRNA + adenine + L-methionine + 2 H(+)</text>
        <dbReference type="Rhea" id="RHEA:32155"/>
        <dbReference type="Rhea" id="RHEA-COMP:10342"/>
        <dbReference type="Rhea" id="RHEA-COMP:18582"/>
        <dbReference type="ChEBI" id="CHEBI:15378"/>
        <dbReference type="ChEBI" id="CHEBI:16708"/>
        <dbReference type="ChEBI" id="CHEBI:57844"/>
        <dbReference type="ChEBI" id="CHEBI:59789"/>
        <dbReference type="ChEBI" id="CHEBI:82833"/>
        <dbReference type="ChEBI" id="CHEBI:194443"/>
        <dbReference type="EC" id="2.4.99.17"/>
    </reaction>
</comment>
<dbReference type="InterPro" id="IPR003699">
    <property type="entry name" value="QueA"/>
</dbReference>
<comment type="pathway">
    <text evidence="2 13">tRNA modification; tRNA-queuosine biosynthesis.</text>
</comment>
<dbReference type="GO" id="GO:0008616">
    <property type="term" value="P:tRNA queuosine(34) biosynthetic process"/>
    <property type="evidence" value="ECO:0007669"/>
    <property type="project" value="UniProtKB-UniRule"/>
</dbReference>
<evidence type="ECO:0000256" key="10">
    <source>
        <dbReference type="ARBA" id="ARBA00066503"/>
    </source>
</evidence>
<comment type="caution">
    <text evidence="14">The sequence shown here is derived from an EMBL/GenBank/DDBJ whole genome shotgun (WGS) entry which is preliminary data.</text>
</comment>
<dbReference type="InterPro" id="IPR042118">
    <property type="entry name" value="QueA_dom1"/>
</dbReference>
<dbReference type="HOGENOM" id="CLU_039110_1_0_12"/>
<dbReference type="Proteomes" id="UP000011705">
    <property type="component" value="Chromosome"/>
</dbReference>
<evidence type="ECO:0000256" key="11">
    <source>
        <dbReference type="ARBA" id="ARBA00069325"/>
    </source>
</evidence>
<keyword evidence="7 13" id="KW-0671">Queuosine biosynthesis</keyword>
<dbReference type="FunFam" id="3.40.1780.10:FF:000001">
    <property type="entry name" value="S-adenosylmethionine:tRNA ribosyltransferase-isomerase"/>
    <property type="match status" value="1"/>
</dbReference>
<dbReference type="PANTHER" id="PTHR30307:SF0">
    <property type="entry name" value="S-ADENOSYLMETHIONINE:TRNA RIBOSYLTRANSFERASE-ISOMERASE"/>
    <property type="match status" value="1"/>
</dbReference>
<evidence type="ECO:0000256" key="5">
    <source>
        <dbReference type="ARBA" id="ARBA00022679"/>
    </source>
</evidence>
<gene>
    <name evidence="13" type="primary">queA</name>
    <name evidence="14" type="ORF">HMPREF9726_01139</name>
</gene>
<evidence type="ECO:0000256" key="1">
    <source>
        <dbReference type="ARBA" id="ARBA00004496"/>
    </source>
</evidence>
<protein>
    <recommendedName>
        <fullName evidence="11 13">S-adenosylmethionine:tRNA ribosyltransferase-isomerase</fullName>
        <ecNumber evidence="10 13">2.4.99.17</ecNumber>
    </recommendedName>
    <alternativeName>
        <fullName evidence="12 13">Queuosine biosynthesis protein QueA</fullName>
    </alternativeName>
</protein>
<evidence type="ECO:0000256" key="7">
    <source>
        <dbReference type="ARBA" id="ARBA00022785"/>
    </source>
</evidence>
<organism evidence="14">
    <name type="scientific">Treponema denticola H-22</name>
    <dbReference type="NCBI Taxonomy" id="999432"/>
    <lineage>
        <taxon>Bacteria</taxon>
        <taxon>Pseudomonadati</taxon>
        <taxon>Spirochaetota</taxon>
        <taxon>Spirochaetia</taxon>
        <taxon>Spirochaetales</taxon>
        <taxon>Treponemataceae</taxon>
        <taxon>Treponema</taxon>
    </lineage>
</organism>
<keyword evidence="5 13" id="KW-0808">Transferase</keyword>
<sequence length="347" mass="39999">MLTKEFNFDLPEELIAQSPSEKRGGDRLLILDKQSGKLEDRLFTELPEILPKNALMVFNNSKVRHARIYAKSKTNAICEFLMINPMKDSDGSLWQVMAKKAKRQKPGKTFLFEDGTEAEIIESEIPLESEFRCMKFNRVIDDEWLDKYGHMPLPPYIHRKDTQEDADRYQTVYAEIYGSIAAPTAGLHFTQEVLSKIRDKGIDIEYVTLHVGLGTFLPVRAEKIEDHKMHTEHFFISEKTAQAVEKAKKEGRPIIAVGTTTVRTLESAWDEKRKELKRGNQSTDIFIYPSYKFKLIDKLFTNFHTPESSLVMLVSALAGKENIFKAYRHAVEEKYKFFSYGDAMLIL</sequence>
<keyword evidence="14" id="KW-0413">Isomerase</keyword>
<dbReference type="SUPFAM" id="SSF111337">
    <property type="entry name" value="QueA-like"/>
    <property type="match status" value="1"/>
</dbReference>
<dbReference type="AlphaFoldDB" id="A0A0E2EHS6"/>
<dbReference type="Gene3D" id="2.40.10.240">
    <property type="entry name" value="QueA-like"/>
    <property type="match status" value="1"/>
</dbReference>
<reference evidence="14" key="1">
    <citation type="submission" date="2012-01" db="EMBL/GenBank/DDBJ databases">
        <title>The Genome Sequence of Treponema denticola H-22.</title>
        <authorList>
            <consortium name="The Broad Institute Genome Sequencing Platform"/>
            <person name="Earl A."/>
            <person name="Ward D."/>
            <person name="Feldgarden M."/>
            <person name="Gevers D."/>
            <person name="Blanton J.M."/>
            <person name="Fenno C.J."/>
            <person name="Baranova O.V."/>
            <person name="Mathney J."/>
            <person name="Dewhirst F.E."/>
            <person name="Izard J."/>
            <person name="Young S.K."/>
            <person name="Zeng Q."/>
            <person name="Gargeya S."/>
            <person name="Fitzgerald M."/>
            <person name="Haas B."/>
            <person name="Abouelleil A."/>
            <person name="Alvarado L."/>
            <person name="Arachchi H.M."/>
            <person name="Berlin A."/>
            <person name="Chapman S.B."/>
            <person name="Gearin G."/>
            <person name="Goldberg J."/>
            <person name="Griggs A."/>
            <person name="Gujja S."/>
            <person name="Hansen M."/>
            <person name="Heiman D."/>
            <person name="Howarth C."/>
            <person name="Larimer J."/>
            <person name="Lui A."/>
            <person name="MacDonald P.J.P."/>
            <person name="McCowen C."/>
            <person name="Montmayeur A."/>
            <person name="Murphy C."/>
            <person name="Neiman D."/>
            <person name="Pearson M."/>
            <person name="Priest M."/>
            <person name="Roberts A."/>
            <person name="Saif S."/>
            <person name="Shea T."/>
            <person name="Sisk P."/>
            <person name="Stolte C."/>
            <person name="Sykes S."/>
            <person name="Wortman J."/>
            <person name="Nusbaum C."/>
            <person name="Birren B."/>
        </authorList>
    </citation>
    <scope>NUCLEOTIDE SEQUENCE [LARGE SCALE GENOMIC DNA]</scope>
    <source>
        <strain evidence="14">H-22</strain>
    </source>
</reference>
<dbReference type="UniPathway" id="UPA00392"/>
<comment type="function">
    <text evidence="13">Transfers and isomerizes the ribose moiety from AdoMet to the 7-aminomethyl group of 7-deazaguanine (preQ1-tRNA) to give epoxyqueuosine (oQ-tRNA).</text>
</comment>
<dbReference type="EC" id="2.4.99.17" evidence="10 13"/>
<evidence type="ECO:0000256" key="2">
    <source>
        <dbReference type="ARBA" id="ARBA00004691"/>
    </source>
</evidence>
<comment type="subcellular location">
    <subcellularLocation>
        <location evidence="1 13">Cytoplasm</location>
    </subcellularLocation>
</comment>
<keyword evidence="6 13" id="KW-0949">S-adenosyl-L-methionine</keyword>
<comment type="similarity">
    <text evidence="9 13">Belongs to the QueA family.</text>
</comment>
<evidence type="ECO:0000256" key="13">
    <source>
        <dbReference type="HAMAP-Rule" id="MF_00113"/>
    </source>
</evidence>
<dbReference type="NCBIfam" id="NF001140">
    <property type="entry name" value="PRK00147.1"/>
    <property type="match status" value="1"/>
</dbReference>
<evidence type="ECO:0000256" key="12">
    <source>
        <dbReference type="ARBA" id="ARBA00076160"/>
    </source>
</evidence>
<dbReference type="PANTHER" id="PTHR30307">
    <property type="entry name" value="S-ADENOSYLMETHIONINE:TRNA RIBOSYLTRANSFERASE-ISOMERASE"/>
    <property type="match status" value="1"/>
</dbReference>
<proteinExistence type="inferred from homology"/>
<keyword evidence="4 13" id="KW-0963">Cytoplasm</keyword>
<name>A0A0E2EHS6_TREDN</name>
<evidence type="ECO:0000256" key="9">
    <source>
        <dbReference type="ARBA" id="ARBA00061210"/>
    </source>
</evidence>
<dbReference type="InterPro" id="IPR036100">
    <property type="entry name" value="QueA_sf"/>
</dbReference>
<evidence type="ECO:0000256" key="6">
    <source>
        <dbReference type="ARBA" id="ARBA00022691"/>
    </source>
</evidence>
<comment type="subunit">
    <text evidence="3 13">Monomer.</text>
</comment>
<evidence type="ECO:0000256" key="4">
    <source>
        <dbReference type="ARBA" id="ARBA00022490"/>
    </source>
</evidence>
<evidence type="ECO:0000256" key="3">
    <source>
        <dbReference type="ARBA" id="ARBA00011245"/>
    </source>
</evidence>
<dbReference type="RefSeq" id="WP_002675907.1">
    <property type="nucleotide sequence ID" value="NZ_CM001795.1"/>
</dbReference>
<dbReference type="GO" id="GO:0051075">
    <property type="term" value="F:S-adenosylmethionine:tRNA ribosyltransferase-isomerase activity"/>
    <property type="evidence" value="ECO:0007669"/>
    <property type="project" value="UniProtKB-EC"/>
</dbReference>